<evidence type="ECO:0000259" key="3">
    <source>
        <dbReference type="Pfam" id="PF13514"/>
    </source>
</evidence>
<dbReference type="Gene3D" id="3.40.50.300">
    <property type="entry name" value="P-loop containing nucleotide triphosphate hydrolases"/>
    <property type="match status" value="2"/>
</dbReference>
<organism evidence="4 5">
    <name type="scientific">Candidatus Scatomorpha pullistercoris</name>
    <dbReference type="NCBI Taxonomy" id="2840929"/>
    <lineage>
        <taxon>Bacteria</taxon>
        <taxon>Bacillati</taxon>
        <taxon>Bacillota</taxon>
        <taxon>Clostridia</taxon>
        <taxon>Eubacteriales</taxon>
        <taxon>Candidatus Scatomorpha</taxon>
    </lineage>
</organism>
<dbReference type="EMBL" id="DVJS01000261">
    <property type="protein sequence ID" value="HIS98386.1"/>
    <property type="molecule type" value="Genomic_DNA"/>
</dbReference>
<name>A0A9D1G747_9FIRM</name>
<reference evidence="4" key="2">
    <citation type="journal article" date="2021" name="PeerJ">
        <title>Extensive microbial diversity within the chicken gut microbiome revealed by metagenomics and culture.</title>
        <authorList>
            <person name="Gilroy R."/>
            <person name="Ravi A."/>
            <person name="Getino M."/>
            <person name="Pursley I."/>
            <person name="Horton D.L."/>
            <person name="Alikhan N.F."/>
            <person name="Baker D."/>
            <person name="Gharbi K."/>
            <person name="Hall N."/>
            <person name="Watson M."/>
            <person name="Adriaenssens E.M."/>
            <person name="Foster-Nyarko E."/>
            <person name="Jarju S."/>
            <person name="Secka A."/>
            <person name="Antonio M."/>
            <person name="Oren A."/>
            <person name="Chaudhuri R.R."/>
            <person name="La Ragione R."/>
            <person name="Hildebrand F."/>
            <person name="Pallen M.J."/>
        </authorList>
    </citation>
    <scope>NUCLEOTIDE SEQUENCE</scope>
    <source>
        <strain evidence="4">ChiHecec3B27-6122</strain>
    </source>
</reference>
<dbReference type="InterPro" id="IPR027417">
    <property type="entry name" value="P-loop_NTPase"/>
</dbReference>
<dbReference type="PANTHER" id="PTHR41259:SF1">
    <property type="entry name" value="DOUBLE-STRAND BREAK REPAIR RAD50 ATPASE, PUTATIVE-RELATED"/>
    <property type="match status" value="1"/>
</dbReference>
<accession>A0A9D1G747</accession>
<keyword evidence="2" id="KW-1133">Transmembrane helix</keyword>
<evidence type="ECO:0000313" key="5">
    <source>
        <dbReference type="Proteomes" id="UP000886876"/>
    </source>
</evidence>
<reference evidence="4" key="1">
    <citation type="submission" date="2020-10" db="EMBL/GenBank/DDBJ databases">
        <authorList>
            <person name="Gilroy R."/>
        </authorList>
    </citation>
    <scope>NUCLEOTIDE SEQUENCE</scope>
    <source>
        <strain evidence="4">ChiHecec3B27-6122</strain>
    </source>
</reference>
<keyword evidence="2" id="KW-0812">Transmembrane</keyword>
<dbReference type="Proteomes" id="UP000886876">
    <property type="component" value="Unassembled WGS sequence"/>
</dbReference>
<proteinExistence type="predicted"/>
<gene>
    <name evidence="4" type="ORF">IAD42_10455</name>
</gene>
<dbReference type="Pfam" id="PF13514">
    <property type="entry name" value="AAA_27"/>
    <property type="match status" value="1"/>
</dbReference>
<feature type="transmembrane region" description="Helical" evidence="2">
    <location>
        <begin position="321"/>
        <end position="354"/>
    </location>
</feature>
<comment type="caution">
    <text evidence="4">The sequence shown here is derived from an EMBL/GenBank/DDBJ whole genome shotgun (WGS) entry which is preliminary data.</text>
</comment>
<evidence type="ECO:0000256" key="1">
    <source>
        <dbReference type="SAM" id="Coils"/>
    </source>
</evidence>
<keyword evidence="1" id="KW-0175">Coiled coil</keyword>
<dbReference type="InterPro" id="IPR038734">
    <property type="entry name" value="YhaN_AAA"/>
</dbReference>
<dbReference type="SUPFAM" id="SSF52540">
    <property type="entry name" value="P-loop containing nucleoside triphosphate hydrolases"/>
    <property type="match status" value="1"/>
</dbReference>
<protein>
    <submittedName>
        <fullName evidence="4">AAA family ATPase</fullName>
    </submittedName>
</protein>
<evidence type="ECO:0000256" key="2">
    <source>
        <dbReference type="SAM" id="Phobius"/>
    </source>
</evidence>
<keyword evidence="2" id="KW-0472">Membrane</keyword>
<feature type="coiled-coil region" evidence="1">
    <location>
        <begin position="359"/>
        <end position="429"/>
    </location>
</feature>
<dbReference type="GO" id="GO:0006302">
    <property type="term" value="P:double-strand break repair"/>
    <property type="evidence" value="ECO:0007669"/>
    <property type="project" value="InterPro"/>
</dbReference>
<dbReference type="AlphaFoldDB" id="A0A9D1G747"/>
<dbReference type="GO" id="GO:0016887">
    <property type="term" value="F:ATP hydrolysis activity"/>
    <property type="evidence" value="ECO:0007669"/>
    <property type="project" value="InterPro"/>
</dbReference>
<feature type="coiled-coil region" evidence="1">
    <location>
        <begin position="193"/>
        <end position="266"/>
    </location>
</feature>
<dbReference type="PANTHER" id="PTHR41259">
    <property type="entry name" value="DOUBLE-STRAND BREAK REPAIR RAD50 ATPASE, PUTATIVE-RELATED"/>
    <property type="match status" value="1"/>
</dbReference>
<evidence type="ECO:0000313" key="4">
    <source>
        <dbReference type="EMBL" id="HIS98386.1"/>
    </source>
</evidence>
<sequence length="622" mass="68312">MIIRSMSANFGCLDGETLELEPGLNIIRRPNESGKSTWCAFIRAMLYGIDTSARVKAGYLPDKLRYMPWSGKPMSGRMDIEAGGRELTLTRASKSAAAPMRDFHAVYKGTANPVPGLTGGNAGEKLTGAGSEVFRRSAFIGQGEAAVTGTAELERRIAAVVSTGEEDTSCSEALSRLRSWQNRRRSRTRTGAMPELEAALAVQERQLEKLSNSVGQRDVLLQELEAAKLEAERLAESEKRRRAEYIQRLRSEAAELGVETARLEAEYSKAVAARAEADGAAQAGLFSGMSPEEAGARAEAAVKRLSELENIQAGRKTDTLLYVFAALAVLCLGACFLSLYALIGAAIFAVLSVWRVVLASRSRKRAEEAERERRRLLREYAAADAQELRRAADDYARLCERAEHSAGKEEQVLRRLEDARLRRRRAEERLLEPPADAGQEVRILQNRCERLKSAISELGGTIAATGDPMAIESGILFKRERLRELEAQCEAIALASETLREADAELQNRFSPALSRRAAEYLSRLTAGRYTDVAVSRDFSVLLKRAGEPESREALYLSAGAADLMYLAVRLAIVDLTLPEADPCPIILDDALVNLDSERRAAAMDLLGEIAEKRQVILFTCE</sequence>
<feature type="domain" description="YhaN AAA" evidence="3">
    <location>
        <begin position="8"/>
        <end position="59"/>
    </location>
</feature>